<evidence type="ECO:0000313" key="8">
    <source>
        <dbReference type="EMBL" id="VDN48204.1"/>
    </source>
</evidence>
<organism evidence="8 9">
    <name type="scientific">Petrocella atlantisensis</name>
    <dbReference type="NCBI Taxonomy" id="2173034"/>
    <lineage>
        <taxon>Bacteria</taxon>
        <taxon>Bacillati</taxon>
        <taxon>Bacillota</taxon>
        <taxon>Clostridia</taxon>
        <taxon>Lachnospirales</taxon>
        <taxon>Vallitaleaceae</taxon>
        <taxon>Petrocella</taxon>
    </lineage>
</organism>
<name>A0A3P7NYB3_9FIRM</name>
<gene>
    <name evidence="8" type="ORF">PATL70BA_2311</name>
</gene>
<dbReference type="CDD" id="cd13530">
    <property type="entry name" value="PBP2_peptides_like"/>
    <property type="match status" value="1"/>
</dbReference>
<evidence type="ECO:0000256" key="3">
    <source>
        <dbReference type="ARBA" id="ARBA00022729"/>
    </source>
</evidence>
<comment type="subcellular location">
    <subcellularLocation>
        <location evidence="1">Cell envelope</location>
    </subcellularLocation>
</comment>
<evidence type="ECO:0000256" key="4">
    <source>
        <dbReference type="RuleBase" id="RU003744"/>
    </source>
</evidence>
<evidence type="ECO:0000256" key="2">
    <source>
        <dbReference type="ARBA" id="ARBA00010333"/>
    </source>
</evidence>
<dbReference type="SMART" id="SM00062">
    <property type="entry name" value="PBPb"/>
    <property type="match status" value="1"/>
</dbReference>
<dbReference type="Pfam" id="PF00497">
    <property type="entry name" value="SBP_bac_3"/>
    <property type="match status" value="1"/>
</dbReference>
<dbReference type="PANTHER" id="PTHR35936">
    <property type="entry name" value="MEMBRANE-BOUND LYTIC MUREIN TRANSGLYCOSYLASE F"/>
    <property type="match status" value="1"/>
</dbReference>
<keyword evidence="3 5" id="KW-0732">Signal</keyword>
<dbReference type="OrthoDB" id="9774451at2"/>
<dbReference type="PANTHER" id="PTHR35936:SF19">
    <property type="entry name" value="AMINO-ACID-BINDING PROTEIN YXEM-RELATED"/>
    <property type="match status" value="1"/>
</dbReference>
<evidence type="ECO:0000256" key="5">
    <source>
        <dbReference type="SAM" id="SignalP"/>
    </source>
</evidence>
<feature type="signal peptide" evidence="5">
    <location>
        <begin position="1"/>
        <end position="21"/>
    </location>
</feature>
<evidence type="ECO:0000313" key="9">
    <source>
        <dbReference type="Proteomes" id="UP000279029"/>
    </source>
</evidence>
<evidence type="ECO:0000259" key="6">
    <source>
        <dbReference type="SMART" id="SM00062"/>
    </source>
</evidence>
<comment type="similarity">
    <text evidence="2 4">Belongs to the bacterial solute-binding protein 3 family.</text>
</comment>
<dbReference type="GO" id="GO:0015276">
    <property type="term" value="F:ligand-gated monoatomic ion channel activity"/>
    <property type="evidence" value="ECO:0007669"/>
    <property type="project" value="InterPro"/>
</dbReference>
<accession>A0A3P7NYB3</accession>
<sequence length="260" mass="28391">MKKIVSMIMLFVMVLVVAGCAKEESANVLTIAVDDSYPPMEFRDEDNELVGFDVDFAKALGAEMGIEVEFVPTAWEGIFSGLNSDKYDVIISSVSITPDRLEGFEFSKPYLSNGQVIVVAPGDESVQTPADLEGKNVGVQLGTTADIAVEKQLEMTPFEITKYDDITQTFADMKTGRLDAIVVDYAVAIDFVSKNSEDYVITTAQLTNEPIGVCIKKGNTELKEKIDAALVTLQGNGTMVKISEEWLGGDYVSNIDEELR</sequence>
<dbReference type="Proteomes" id="UP000279029">
    <property type="component" value="Chromosome"/>
</dbReference>
<dbReference type="PROSITE" id="PS51257">
    <property type="entry name" value="PROKAR_LIPOPROTEIN"/>
    <property type="match status" value="1"/>
</dbReference>
<dbReference type="InterPro" id="IPR001638">
    <property type="entry name" value="Solute-binding_3/MltF_N"/>
</dbReference>
<evidence type="ECO:0000259" key="7">
    <source>
        <dbReference type="SMART" id="SM00079"/>
    </source>
</evidence>
<dbReference type="InterPro" id="IPR018313">
    <property type="entry name" value="SBP_3_CS"/>
</dbReference>
<keyword evidence="9" id="KW-1185">Reference proteome</keyword>
<feature type="domain" description="Solute-binding protein family 3/N-terminal" evidence="6">
    <location>
        <begin position="28"/>
        <end position="250"/>
    </location>
</feature>
<feature type="domain" description="Ionotropic glutamate receptor C-terminal" evidence="7">
    <location>
        <begin position="30"/>
        <end position="249"/>
    </location>
</feature>
<reference evidence="8 9" key="1">
    <citation type="submission" date="2018-09" db="EMBL/GenBank/DDBJ databases">
        <authorList>
            <person name="Postec A."/>
        </authorList>
    </citation>
    <scope>NUCLEOTIDE SEQUENCE [LARGE SCALE GENOMIC DNA]</scope>
    <source>
        <strain evidence="8">70B-A</strain>
    </source>
</reference>
<feature type="chain" id="PRO_5038808748" evidence="5">
    <location>
        <begin position="22"/>
        <end position="260"/>
    </location>
</feature>
<dbReference type="SMART" id="SM00079">
    <property type="entry name" value="PBPe"/>
    <property type="match status" value="1"/>
</dbReference>
<dbReference type="InterPro" id="IPR001320">
    <property type="entry name" value="Iontro_rcpt_C"/>
</dbReference>
<dbReference type="PROSITE" id="PS01039">
    <property type="entry name" value="SBP_BACTERIAL_3"/>
    <property type="match status" value="1"/>
</dbReference>
<dbReference type="RefSeq" id="WP_125137375.1">
    <property type="nucleotide sequence ID" value="NZ_LR130778.1"/>
</dbReference>
<dbReference type="SUPFAM" id="SSF53850">
    <property type="entry name" value="Periplasmic binding protein-like II"/>
    <property type="match status" value="1"/>
</dbReference>
<evidence type="ECO:0000256" key="1">
    <source>
        <dbReference type="ARBA" id="ARBA00004196"/>
    </source>
</evidence>
<proteinExistence type="inferred from homology"/>
<dbReference type="EMBL" id="LR130778">
    <property type="protein sequence ID" value="VDN48204.1"/>
    <property type="molecule type" value="Genomic_DNA"/>
</dbReference>
<dbReference type="GO" id="GO:0016020">
    <property type="term" value="C:membrane"/>
    <property type="evidence" value="ECO:0007669"/>
    <property type="project" value="InterPro"/>
</dbReference>
<protein>
    <submittedName>
        <fullName evidence="8">Amino acid ABC transporter</fullName>
    </submittedName>
</protein>
<dbReference type="AlphaFoldDB" id="A0A3P7NYB3"/>
<dbReference type="KEGG" id="cbar:PATL70BA_2311"/>
<dbReference type="GO" id="GO:0030313">
    <property type="term" value="C:cell envelope"/>
    <property type="evidence" value="ECO:0007669"/>
    <property type="project" value="UniProtKB-SubCell"/>
</dbReference>
<dbReference type="Gene3D" id="3.40.190.10">
    <property type="entry name" value="Periplasmic binding protein-like II"/>
    <property type="match status" value="2"/>
</dbReference>